<sequence length="2611" mass="296375">EKDEDKFFSQEKYRGRKFHMPSNSSTALRVKMKYGARYLKPKLWKTCRGDETLTDPKLLPKNPDEPDILEDPRAMKCLDSLKGCLKRKDGLVALNGLLFNVQYFKDVNQLLLFPIGIFKAEYHGQLPILIFPTSGIVDAKSSMVIKVDFCADQPRIVDEEAIVILQGQPEMFLSIKAHVVEQIIELLNMSSDRRLECIHFGPVFFGSSKIKHARIYNNSLEPINWVAIIQDDAVGEELGADIRQRTDIALNNLTYIRKIKNIDTTIIISCLPNEGTLQPYQKTVITFCFTPKLMADGKKDAGPSYRQDYALFLRFESIGSKDGFLGDDDYKTIKSERFQKMELALTGTGLPVLLQFDPGPVLNFKPCFMGERSEIQYIIKNQCELLPVTYHFKKIANFEIDPENGKINGGGMVDVMCSFFPHQLGVFKVKQMMEIIGLVAEEDLQSLSVKSFHHVYLAFNSICKASTKKVVMKFDPGMLLLLLAFPNDRAATIRSKDHHKHFRPIFTKVPRFNYVNHDFAYTTFKKQQKKLHENYYAMYLKYLRSVCLQKKQAERECMYSYDDTDIGLEPGSGLKSPSLSEAEIEEELSSAANSIRANRLLTTRSIASQEEESVRRKVLKGLKSEPSTLQEKHDCSLILTPKQIHQVIVGPSVLNFGCICVNSPNTHLLHVINMLPMHVLLHTYISMVFESPTTGKFWKSFTFTVNNVPSGHILVMAVVQLVTLELSSNELVLRPRSFFMKTCFRGTVRLYNLQNCCAQFQWQPVNTGSGIAFSICPAKGTIEAYSSLECEVTWQQGFSSPEKGEFILHVFQGNALKLKCVAHLVRTKVLLLQPRILFRNFPQGLTTWRKAILQNVGQNHAYFKVCSQSLLPIINIIPSQGIVPFGGITVHNISCKPTVAEKFDTRAKVSIRHAIDLRIGGSAKIADVEINPDVFNFRGAYIGGTQIIPFVIKNKGITRARVEFNLKDFPDFSMDLKDKSEEFKDPAFPYIYSLELEENTSLECSKTFSPKEVTVVEFIIQVQINLSSKLYTKYLSSSPLNPKTVPLIRPCYVQATALQSPLNLPSTKFVFEIPLHEMNPNNKVTKTQVGIKKASGILKCIAFTASEIFIVLKCNVFTFRFSLPVTATAENCILTIYPYMAIHLDKQNIILKNDKDEYLKKTRDDVLPPYQDAKSPSPASIKKTYTTSKFNDAEPAKGNLFIGVEVLPENLRLDESETSKEDDRSMEKEKYEQFLSLEEGTKAHYFFEKVVNAAQTWFSLFGWPEGPHSFSIPETIRRDVYKMQFYSSTSPPQKFSRQNDFSKYSKTICDVLLHLSGKMPPGINSSQSLPVDNHEKRVIQLHLQHSSLLDFLNAQGGCVSRVLPEFLLEPEDCKRWIEITSSTNTMPVEKSSIVIEMSKFEAWSKRAWTDVFLQIYKVLVLSRVVPYCSNNMPPICVQNTPKVNPCFASSNIYSDSERISLSWMNINYENTRHVIWKNCHKDVIPSERWIVNFDKGLSDGLVFATQLGAYCPFLIESHFINMYTQPKSPEEYLHNCLIIVNTLYEIDFDMEIQATDICDPNPILMLMLCVYMYERLPTYLPNKVMSFECTLHDMVLNKILLKNSSSRNLAYNARIVGRDAADFSLSQKGNVVTISPRNEIIVTLKFTSRFIRPAEASLLLISKPKNAVRGITMTFARKGKVLDFKAIDIIKCESPCYQFQKITVCPELVGSCVILVESSTFVSSPTKLTESRQYPKHDDDMSSSGSDTDQGCCDSPNVLHTSIKSTFVREIFCSMHTVHLGVKGTSGLELRFLPFNMRVRYCVIILSNKKIGQLIYVVEGKGMTPLPSSFYYSSTREEGPNKKYPVLYLKCKPNQILYVDLKLPMTDEAKEKALAFAAQQQMSSIEYERRLIPGTLESSSIHVAIALLGLTKIETLMLFQISKLRKTKTVSYTTEVSLPEYFYIPEKIYIPRIPEPQVIKLSKTKASDGSVPLPLQFLPLQPGRYPCTILLKSRYDVRAYYVEGIVNEEQPEAEFEFETPAFEALTQNIPINNQTNDKWAFQVSIKGEWFSGPSELHVGPDKIVKYPLTFEPIFECVVKGKLILQNEVDGMEHIFDIKGVGKKPLALEHITVECQVGNVTQKHITLPHFTNTVLTFKVTTDLPIVWGNPQITVYPYKEILYLIHVRPWKRGILKGTITFSTTRRKHDDYEEDTDQDQALSSRDSTAEQSSILDDAATYGNFNNLRFWYNLKIHSTPGPPIEIMEMTCIALDSTCIEIPLSNPKDRDLHLDVQLTSAALNGDNEIILSPLQCTKYTVWYSPAATGYSDERYGLSPEMAEEFWYLLKLTIELPKPTTMPEIQCDLGKHVTQIVPLVNHTHETLKLQATNSNPENFVLDINRKSQLIISPHSTTELPVLFYPSALGRADHQACINFYLGLYPQPLDMERITTRIGLWSTIVIPFKNPTTEDVLIDITLTSVEHPRNLVIDHCQDSFIYESSAFRFSSLSEIQGTGFLPYILSFCLLFIMGINSEEIQAIHWIYPIVGLPQAPPPKSPPVVIQCQSRKRAEEKMEIILNAGFFRHSLTPDLTEVSVIPKRNSHNFCEDPNVFSICRSRLAPFSLLCNLVTVYSAH</sequence>
<evidence type="ECO:0000313" key="4">
    <source>
        <dbReference type="Proteomes" id="UP000001073"/>
    </source>
</evidence>
<feature type="region of interest" description="Disordered" evidence="1">
    <location>
        <begin position="1730"/>
        <end position="1751"/>
    </location>
</feature>
<dbReference type="OMA" id="DYDEYHY"/>
<dbReference type="Pfam" id="PF24529">
    <property type="entry name" value="CFAP47"/>
    <property type="match status" value="1"/>
</dbReference>
<dbReference type="EMBL" id="ADFV01062782">
    <property type="status" value="NOT_ANNOTATED_CDS"/>
    <property type="molecule type" value="Genomic_DNA"/>
</dbReference>
<feature type="compositionally biased region" description="Basic and acidic residues" evidence="1">
    <location>
        <begin position="1730"/>
        <end position="1740"/>
    </location>
</feature>
<dbReference type="InParanoid" id="A0A2I3GAR7"/>
<keyword evidence="4" id="KW-1185">Reference proteome</keyword>
<dbReference type="Gene3D" id="2.60.40.10">
    <property type="entry name" value="Immunoglobulins"/>
    <property type="match status" value="3"/>
</dbReference>
<reference evidence="3 4" key="1">
    <citation type="submission" date="2012-10" db="EMBL/GenBank/DDBJ databases">
        <authorList>
            <consortium name="Gibbon Genome Sequencing Consortium"/>
        </authorList>
    </citation>
    <scope>NUCLEOTIDE SEQUENCE [LARGE SCALE GENOMIC DNA]</scope>
</reference>
<dbReference type="InterPro" id="IPR036872">
    <property type="entry name" value="CH_dom_sf"/>
</dbReference>
<feature type="region of interest" description="Disordered" evidence="1">
    <location>
        <begin position="2184"/>
        <end position="2207"/>
    </location>
</feature>
<dbReference type="PANTHER" id="PTHR45912:SF3">
    <property type="entry name" value="CILIA- AND FLAGELLA-ASSOCIATED PROTEIN 47"/>
    <property type="match status" value="1"/>
</dbReference>
<dbReference type="Gene3D" id="1.10.418.10">
    <property type="entry name" value="Calponin-like domain"/>
    <property type="match status" value="1"/>
</dbReference>
<dbReference type="EMBL" id="ADFV01062780">
    <property type="status" value="NOT_ANNOTATED_CDS"/>
    <property type="molecule type" value="Genomic_DNA"/>
</dbReference>
<protein>
    <recommendedName>
        <fullName evidence="2">Calponin-homology (CH) domain-containing protein</fullName>
    </recommendedName>
</protein>
<dbReference type="EMBL" id="ADFV01062775">
    <property type="status" value="NOT_ANNOTATED_CDS"/>
    <property type="molecule type" value="Genomic_DNA"/>
</dbReference>
<evidence type="ECO:0000256" key="1">
    <source>
        <dbReference type="SAM" id="MobiDB-lite"/>
    </source>
</evidence>
<dbReference type="EMBL" id="ADFV01062778">
    <property type="status" value="NOT_ANNOTATED_CDS"/>
    <property type="molecule type" value="Genomic_DNA"/>
</dbReference>
<dbReference type="PROSITE" id="PS50021">
    <property type="entry name" value="CH"/>
    <property type="match status" value="1"/>
</dbReference>
<dbReference type="GO" id="GO:0007288">
    <property type="term" value="P:sperm axoneme assembly"/>
    <property type="evidence" value="ECO:0007669"/>
    <property type="project" value="TreeGrafter"/>
</dbReference>
<dbReference type="EMBL" id="ADFV01062777">
    <property type="status" value="NOT_ANNOTATED_CDS"/>
    <property type="molecule type" value="Genomic_DNA"/>
</dbReference>
<dbReference type="Proteomes" id="UP000001073">
    <property type="component" value="Chromosome X"/>
</dbReference>
<dbReference type="InterPro" id="IPR056343">
    <property type="entry name" value="CFAP47_dom"/>
</dbReference>
<feature type="compositionally biased region" description="Polar residues" evidence="1">
    <location>
        <begin position="2196"/>
        <end position="2207"/>
    </location>
</feature>
<dbReference type="EMBL" id="ADFV01062776">
    <property type="status" value="NOT_ANNOTATED_CDS"/>
    <property type="molecule type" value="Genomic_DNA"/>
</dbReference>
<feature type="domain" description="Calponin-homology (CH)" evidence="2">
    <location>
        <begin position="1454"/>
        <end position="1577"/>
    </location>
</feature>
<dbReference type="GeneTree" id="ENSGT00940000159699"/>
<proteinExistence type="predicted"/>
<dbReference type="EMBL" id="ADFV01062784">
    <property type="status" value="NOT_ANNOTATED_CDS"/>
    <property type="molecule type" value="Genomic_DNA"/>
</dbReference>
<evidence type="ECO:0000259" key="2">
    <source>
        <dbReference type="PROSITE" id="PS50021"/>
    </source>
</evidence>
<dbReference type="Ensembl" id="ENSNLET00000039341.1">
    <property type="protein sequence ID" value="ENSNLEP00000028424.1"/>
    <property type="gene ID" value="ENSNLEG00000034838.1"/>
</dbReference>
<dbReference type="InterPro" id="IPR013783">
    <property type="entry name" value="Ig-like_fold"/>
</dbReference>
<organism evidence="3 4">
    <name type="scientific">Nomascus leucogenys</name>
    <name type="common">Northern white-cheeked gibbon</name>
    <name type="synonym">Hylobates leucogenys</name>
    <dbReference type="NCBI Taxonomy" id="61853"/>
    <lineage>
        <taxon>Eukaryota</taxon>
        <taxon>Metazoa</taxon>
        <taxon>Chordata</taxon>
        <taxon>Craniata</taxon>
        <taxon>Vertebrata</taxon>
        <taxon>Euteleostomi</taxon>
        <taxon>Mammalia</taxon>
        <taxon>Eutheria</taxon>
        <taxon>Euarchontoglires</taxon>
        <taxon>Primates</taxon>
        <taxon>Haplorrhini</taxon>
        <taxon>Catarrhini</taxon>
        <taxon>Hylobatidae</taxon>
        <taxon>Nomascus</taxon>
    </lineage>
</organism>
<gene>
    <name evidence="3" type="primary">LOC100581179</name>
</gene>
<evidence type="ECO:0000313" key="3">
    <source>
        <dbReference type="Ensembl" id="ENSNLEP00000028424.1"/>
    </source>
</evidence>
<dbReference type="EMBL" id="ADFV01062779">
    <property type="status" value="NOT_ANNOTATED_CDS"/>
    <property type="molecule type" value="Genomic_DNA"/>
</dbReference>
<dbReference type="SUPFAM" id="SSF47576">
    <property type="entry name" value="Calponin-homology domain, CH-domain"/>
    <property type="match status" value="1"/>
</dbReference>
<dbReference type="EMBL" id="ADFV01062783">
    <property type="status" value="NOT_ANNOTATED_CDS"/>
    <property type="molecule type" value="Genomic_DNA"/>
</dbReference>
<dbReference type="PANTHER" id="PTHR45912">
    <property type="entry name" value="CILIA- AND FLAGELLA-ASSOCIATED PROTEIN 47"/>
    <property type="match status" value="1"/>
</dbReference>
<accession>A0A2I3GAR7</accession>
<dbReference type="GO" id="GO:0005929">
    <property type="term" value="C:cilium"/>
    <property type="evidence" value="ECO:0007669"/>
    <property type="project" value="TreeGrafter"/>
</dbReference>
<dbReference type="EMBL" id="ADFV01062781">
    <property type="status" value="NOT_ANNOTATED_CDS"/>
    <property type="molecule type" value="Genomic_DNA"/>
</dbReference>
<reference evidence="3" key="2">
    <citation type="submission" date="2025-08" db="UniProtKB">
        <authorList>
            <consortium name="Ensembl"/>
        </authorList>
    </citation>
    <scope>IDENTIFICATION</scope>
</reference>
<dbReference type="InterPro" id="IPR001715">
    <property type="entry name" value="CH_dom"/>
</dbReference>
<reference evidence="3" key="3">
    <citation type="submission" date="2025-09" db="UniProtKB">
        <authorList>
            <consortium name="Ensembl"/>
        </authorList>
    </citation>
    <scope>IDENTIFICATION</scope>
</reference>
<name>A0A2I3GAR7_NOMLE</name>